<proteinExistence type="predicted"/>
<gene>
    <name evidence="2" type="ORF">GCM10009547_09380</name>
</gene>
<feature type="transmembrane region" description="Helical" evidence="1">
    <location>
        <begin position="74"/>
        <end position="93"/>
    </location>
</feature>
<dbReference type="Proteomes" id="UP001500957">
    <property type="component" value="Unassembled WGS sequence"/>
</dbReference>
<evidence type="ECO:0000313" key="3">
    <source>
        <dbReference type="Proteomes" id="UP001500957"/>
    </source>
</evidence>
<evidence type="ECO:0008006" key="4">
    <source>
        <dbReference type="Google" id="ProtNLM"/>
    </source>
</evidence>
<reference evidence="3" key="1">
    <citation type="journal article" date="2019" name="Int. J. Syst. Evol. Microbiol.">
        <title>The Global Catalogue of Microorganisms (GCM) 10K type strain sequencing project: providing services to taxonomists for standard genome sequencing and annotation.</title>
        <authorList>
            <consortium name="The Broad Institute Genomics Platform"/>
            <consortium name="The Broad Institute Genome Sequencing Center for Infectious Disease"/>
            <person name="Wu L."/>
            <person name="Ma J."/>
        </authorList>
    </citation>
    <scope>NUCLEOTIDE SEQUENCE [LARGE SCALE GENOMIC DNA]</scope>
    <source>
        <strain evidence="3">JCM 10671</strain>
    </source>
</reference>
<accession>A0ABP3RKN4</accession>
<keyword evidence="1" id="KW-0472">Membrane</keyword>
<evidence type="ECO:0000256" key="1">
    <source>
        <dbReference type="SAM" id="Phobius"/>
    </source>
</evidence>
<sequence>MIERIARRASLGGWAATAAAGAAAVGVSGLLGRATGVEVLHEPLPNGGDIKVASCAAVVLVAVAVLVRVRLVRTLALGGAAALAVACVADYLGAPGLEVGPSGRMSMATAVSVLLLVVAEAATRRWLRQLAAIGAGSVGGLLVIGYTYGAHSLTRFSHSSMSVPSAVAVVLLALAVLARTKNGWVPWVWSGGDAGAAMLRRALPPVVLGLPALTFLHMQGERLFWEDERVTEAAFVTLLVVVTSTLLIRIATSLRELDEQRDQARRDLVALNSKLVGEIRGSYASLRSAKQRIGSLEDSQRAVLTVHDDVLQSLFASGLMLRTALDGSAPDASVQRTLDCMDDAVRAIRVVVENLNDHLGVPRQRGH</sequence>
<feature type="transmembrane region" description="Helical" evidence="1">
    <location>
        <begin position="130"/>
        <end position="149"/>
    </location>
</feature>
<evidence type="ECO:0000313" key="2">
    <source>
        <dbReference type="EMBL" id="GAA0609426.1"/>
    </source>
</evidence>
<feature type="transmembrane region" description="Helical" evidence="1">
    <location>
        <begin position="161"/>
        <end position="178"/>
    </location>
</feature>
<keyword evidence="3" id="KW-1185">Reference proteome</keyword>
<keyword evidence="1" id="KW-1133">Transmembrane helix</keyword>
<keyword evidence="1" id="KW-0812">Transmembrane</keyword>
<name>A0ABP3RKN4_9ACTN</name>
<comment type="caution">
    <text evidence="2">The sequence shown here is derived from an EMBL/GenBank/DDBJ whole genome shotgun (WGS) entry which is preliminary data.</text>
</comment>
<dbReference type="RefSeq" id="WP_344602126.1">
    <property type="nucleotide sequence ID" value="NZ_BAAAHE010000007.1"/>
</dbReference>
<feature type="transmembrane region" description="Helical" evidence="1">
    <location>
        <begin position="199"/>
        <end position="218"/>
    </location>
</feature>
<organism evidence="2 3">
    <name type="scientific">Sporichthya brevicatena</name>
    <dbReference type="NCBI Taxonomy" id="171442"/>
    <lineage>
        <taxon>Bacteria</taxon>
        <taxon>Bacillati</taxon>
        <taxon>Actinomycetota</taxon>
        <taxon>Actinomycetes</taxon>
        <taxon>Sporichthyales</taxon>
        <taxon>Sporichthyaceae</taxon>
        <taxon>Sporichthya</taxon>
    </lineage>
</organism>
<feature type="transmembrane region" description="Helical" evidence="1">
    <location>
        <begin position="105"/>
        <end position="123"/>
    </location>
</feature>
<feature type="transmembrane region" description="Helical" evidence="1">
    <location>
        <begin position="48"/>
        <end position="67"/>
    </location>
</feature>
<dbReference type="EMBL" id="BAAAHE010000007">
    <property type="protein sequence ID" value="GAA0609426.1"/>
    <property type="molecule type" value="Genomic_DNA"/>
</dbReference>
<feature type="transmembrane region" description="Helical" evidence="1">
    <location>
        <begin position="230"/>
        <end position="251"/>
    </location>
</feature>
<protein>
    <recommendedName>
        <fullName evidence="4">Histidine kinase</fullName>
    </recommendedName>
</protein>